<keyword evidence="2" id="KW-1185">Reference proteome</keyword>
<dbReference type="PANTHER" id="PTHR47642:SF6">
    <property type="entry name" value="ATP-DEPENDENT DNA HELICASE"/>
    <property type="match status" value="1"/>
</dbReference>
<dbReference type="EMBL" id="ML122302">
    <property type="protein sequence ID" value="RPD54712.1"/>
    <property type="molecule type" value="Genomic_DNA"/>
</dbReference>
<reference evidence="1" key="1">
    <citation type="journal article" date="2018" name="Genome Biol. Evol.">
        <title>Genomics and development of Lentinus tigrinus, a white-rot wood-decaying mushroom with dimorphic fruiting bodies.</title>
        <authorList>
            <person name="Wu B."/>
            <person name="Xu Z."/>
            <person name="Knudson A."/>
            <person name="Carlson A."/>
            <person name="Chen N."/>
            <person name="Kovaka S."/>
            <person name="LaButti K."/>
            <person name="Lipzen A."/>
            <person name="Pennachio C."/>
            <person name="Riley R."/>
            <person name="Schakwitz W."/>
            <person name="Umezawa K."/>
            <person name="Ohm R.A."/>
            <person name="Grigoriev I.V."/>
            <person name="Nagy L.G."/>
            <person name="Gibbons J."/>
            <person name="Hibbett D."/>
        </authorList>
    </citation>
    <scope>NUCLEOTIDE SEQUENCE [LARGE SCALE GENOMIC DNA]</scope>
    <source>
        <strain evidence="1">ALCF2SS1-6</strain>
    </source>
</reference>
<dbReference type="PANTHER" id="PTHR47642">
    <property type="entry name" value="ATP-DEPENDENT DNA HELICASE"/>
    <property type="match status" value="1"/>
</dbReference>
<dbReference type="Proteomes" id="UP000313359">
    <property type="component" value="Unassembled WGS sequence"/>
</dbReference>
<accession>A0A5C2RST0</accession>
<sequence>MPSDGQHSPAIAAIKGVFLWRSIRTVILLRKNQRQSADPDYSALLSRVRTGDSGNARYHKTAYDFNTLQQRLIQTFNPTLCLKFADALIIVGVKTVRDALNNRLLRHHAASLRADIHIYHAIDKVNRQLLAPEQRADSWNLPSTKTHDALGRLPLFPGMRVMVQENIVFANNVVNGAVGTVSDIKYDDNLGFRTISVVYVAIPGAGRLLGQSLNDIIPIFPTTTYFPYTPVSPPTSTTRDPVNIARTQVPLLPAYVYTDYKAQGRSLDNAIIDLDSCKSIQGAYVMLSRVRTLNGVAVLRPFRPSKIETNISAELRTEFDRLQHLHDHTMSLPMVLAPYSP</sequence>
<proteinExistence type="predicted"/>
<dbReference type="InterPro" id="IPR027417">
    <property type="entry name" value="P-loop_NTPase"/>
</dbReference>
<protein>
    <submittedName>
        <fullName evidence="1">Uncharacterized protein</fullName>
    </submittedName>
</protein>
<evidence type="ECO:0000313" key="2">
    <source>
        <dbReference type="Proteomes" id="UP000313359"/>
    </source>
</evidence>
<dbReference type="STRING" id="1328759.A0A5C2RST0"/>
<dbReference type="AlphaFoldDB" id="A0A5C2RST0"/>
<organism evidence="1 2">
    <name type="scientific">Lentinus tigrinus ALCF2SS1-6</name>
    <dbReference type="NCBI Taxonomy" id="1328759"/>
    <lineage>
        <taxon>Eukaryota</taxon>
        <taxon>Fungi</taxon>
        <taxon>Dikarya</taxon>
        <taxon>Basidiomycota</taxon>
        <taxon>Agaricomycotina</taxon>
        <taxon>Agaricomycetes</taxon>
        <taxon>Polyporales</taxon>
        <taxon>Polyporaceae</taxon>
        <taxon>Lentinus</taxon>
    </lineage>
</organism>
<evidence type="ECO:0000313" key="1">
    <source>
        <dbReference type="EMBL" id="RPD54712.1"/>
    </source>
</evidence>
<dbReference type="SUPFAM" id="SSF52540">
    <property type="entry name" value="P-loop containing nucleoside triphosphate hydrolases"/>
    <property type="match status" value="1"/>
</dbReference>
<gene>
    <name evidence="1" type="ORF">L227DRAFT_615905</name>
</gene>
<dbReference type="InterPro" id="IPR051055">
    <property type="entry name" value="PIF1_helicase"/>
</dbReference>
<name>A0A5C2RST0_9APHY</name>
<dbReference type="OrthoDB" id="2757003at2759"/>